<dbReference type="Pfam" id="PF07642">
    <property type="entry name" value="BBP2"/>
    <property type="match status" value="1"/>
</dbReference>
<keyword evidence="1" id="KW-0732">Signal</keyword>
<evidence type="ECO:0000256" key="1">
    <source>
        <dbReference type="SAM" id="SignalP"/>
    </source>
</evidence>
<evidence type="ECO:0008006" key="4">
    <source>
        <dbReference type="Google" id="ProtNLM"/>
    </source>
</evidence>
<evidence type="ECO:0000313" key="2">
    <source>
        <dbReference type="EMBL" id="WED64893.1"/>
    </source>
</evidence>
<feature type="signal peptide" evidence="1">
    <location>
        <begin position="1"/>
        <end position="24"/>
    </location>
</feature>
<proteinExistence type="predicted"/>
<name>A0AAF0CN13_9BACT</name>
<gene>
    <name evidence="2" type="ORF">PXH66_21310</name>
</gene>
<dbReference type="RefSeq" id="WP_330931842.1">
    <property type="nucleotide sequence ID" value="NZ_CP119075.1"/>
</dbReference>
<dbReference type="InterPro" id="IPR023614">
    <property type="entry name" value="Porin_dom_sf"/>
</dbReference>
<dbReference type="AlphaFoldDB" id="A0AAF0CN13"/>
<dbReference type="InterPro" id="IPR011486">
    <property type="entry name" value="BBP2"/>
</dbReference>
<protein>
    <recommendedName>
        <fullName evidence="4">Porin</fullName>
    </recommendedName>
</protein>
<accession>A0AAF0CN13</accession>
<dbReference type="EMBL" id="CP119075">
    <property type="protein sequence ID" value="WED64893.1"/>
    <property type="molecule type" value="Genomic_DNA"/>
</dbReference>
<dbReference type="KEGG" id="slom:PXH66_21310"/>
<dbReference type="SUPFAM" id="SSF56935">
    <property type="entry name" value="Porins"/>
    <property type="match status" value="1"/>
</dbReference>
<dbReference type="Proteomes" id="UP001218638">
    <property type="component" value="Chromosome"/>
</dbReference>
<keyword evidence="3" id="KW-1185">Reference proteome</keyword>
<organism evidence="2 3">
    <name type="scientific">Synoicihabitans lomoniglobus</name>
    <dbReference type="NCBI Taxonomy" id="2909285"/>
    <lineage>
        <taxon>Bacteria</taxon>
        <taxon>Pseudomonadati</taxon>
        <taxon>Verrucomicrobiota</taxon>
        <taxon>Opitutia</taxon>
        <taxon>Opitutales</taxon>
        <taxon>Opitutaceae</taxon>
        <taxon>Synoicihabitans</taxon>
    </lineage>
</organism>
<feature type="chain" id="PRO_5042014984" description="Porin" evidence="1">
    <location>
        <begin position="25"/>
        <end position="316"/>
    </location>
</feature>
<reference evidence="2" key="1">
    <citation type="submission" date="2023-03" db="EMBL/GenBank/DDBJ databases">
        <title>Lomoglobus Profundus gen. nov., sp. nov., a novel member of the phylum Verrucomicrobia, isolated from deep-marine sediment of South China Sea.</title>
        <authorList>
            <person name="Ahmad T."/>
            <person name="Ishaq S.E."/>
            <person name="Wang F."/>
        </authorList>
    </citation>
    <scope>NUCLEOTIDE SEQUENCE</scope>
    <source>
        <strain evidence="2">LMO-M01</strain>
    </source>
</reference>
<sequence>MTTPSMKKLGAMAIGASLALTSSADIEINDNLSLYGYVTATASNFSEDYTGGGDSDTGLLEVDSMKIQLTGTYDKTVGVVSLHAFSDYEPVFLDMYATYSIDEASSLTFGKFLSYHGYEAFDWPNMLQISYSNDLAGFIPAYHSGIRYDYSADGFSAGVAVLDSVYGPTYYEGDHDLGDVGFEAFIKYSTDTSNFYLGIANDGDSDTTMFDFWADTTIGGTLVAAEFMTADANGADAYFWSLLAMPDFGAFTTTFRLSGGEDDTAGPGAEFMKYTISPGMAITDNLFFLAEYSYTEFDNTGVDSASYLAAQIVFTF</sequence>
<dbReference type="Gene3D" id="2.40.160.10">
    <property type="entry name" value="Porin"/>
    <property type="match status" value="1"/>
</dbReference>
<evidence type="ECO:0000313" key="3">
    <source>
        <dbReference type="Proteomes" id="UP001218638"/>
    </source>
</evidence>